<dbReference type="InterPro" id="IPR050272">
    <property type="entry name" value="Isochorismatase-like_hydrls"/>
</dbReference>
<dbReference type="GO" id="GO:0016787">
    <property type="term" value="F:hydrolase activity"/>
    <property type="evidence" value="ECO:0007669"/>
    <property type="project" value="UniProtKB-KW"/>
</dbReference>
<dbReference type="InterPro" id="IPR000868">
    <property type="entry name" value="Isochorismatase-like_dom"/>
</dbReference>
<keyword evidence="1" id="KW-0378">Hydrolase</keyword>
<gene>
    <name evidence="3" type="ORF">A2570_02245</name>
</gene>
<dbReference type="Gene3D" id="3.40.50.850">
    <property type="entry name" value="Isochorismatase-like"/>
    <property type="match status" value="1"/>
</dbReference>
<feature type="domain" description="Isochorismatase-like" evidence="2">
    <location>
        <begin position="12"/>
        <end position="187"/>
    </location>
</feature>
<evidence type="ECO:0000256" key="1">
    <source>
        <dbReference type="ARBA" id="ARBA00022801"/>
    </source>
</evidence>
<evidence type="ECO:0000313" key="4">
    <source>
        <dbReference type="Proteomes" id="UP000178570"/>
    </source>
</evidence>
<dbReference type="EMBL" id="MHHY01000007">
    <property type="protein sequence ID" value="OGY40538.1"/>
    <property type="molecule type" value="Genomic_DNA"/>
</dbReference>
<evidence type="ECO:0000313" key="3">
    <source>
        <dbReference type="EMBL" id="OGY40538.1"/>
    </source>
</evidence>
<dbReference type="CDD" id="cd00431">
    <property type="entry name" value="cysteine_hydrolases"/>
    <property type="match status" value="1"/>
</dbReference>
<comment type="caution">
    <text evidence="3">The sequence shown here is derived from an EMBL/GenBank/DDBJ whole genome shotgun (WGS) entry which is preliminary data.</text>
</comment>
<dbReference type="Pfam" id="PF00857">
    <property type="entry name" value="Isochorismatase"/>
    <property type="match status" value="1"/>
</dbReference>
<name>A0A1G1XKK4_9BACT</name>
<dbReference type="STRING" id="1797529.A2570_02245"/>
<dbReference type="InterPro" id="IPR036380">
    <property type="entry name" value="Isochorismatase-like_sf"/>
</dbReference>
<dbReference type="PANTHER" id="PTHR43540">
    <property type="entry name" value="PEROXYUREIDOACRYLATE/UREIDOACRYLATE AMIDOHYDROLASE-RELATED"/>
    <property type="match status" value="1"/>
</dbReference>
<accession>A0A1G1XKK4</accession>
<dbReference type="SUPFAM" id="SSF52499">
    <property type="entry name" value="Isochorismatase-like hydrolases"/>
    <property type="match status" value="1"/>
</dbReference>
<dbReference type="Proteomes" id="UP000178570">
    <property type="component" value="Unassembled WGS sequence"/>
</dbReference>
<reference evidence="3 4" key="1">
    <citation type="journal article" date="2016" name="Nat. Commun.">
        <title>Thousands of microbial genomes shed light on interconnected biogeochemical processes in an aquifer system.</title>
        <authorList>
            <person name="Anantharaman K."/>
            <person name="Brown C.T."/>
            <person name="Hug L.A."/>
            <person name="Sharon I."/>
            <person name="Castelle C.J."/>
            <person name="Probst A.J."/>
            <person name="Thomas B.C."/>
            <person name="Singh A."/>
            <person name="Wilkins M.J."/>
            <person name="Karaoz U."/>
            <person name="Brodie E.L."/>
            <person name="Williams K.H."/>
            <person name="Hubbard S.S."/>
            <person name="Banfield J.F."/>
        </authorList>
    </citation>
    <scope>NUCLEOTIDE SEQUENCE [LARGE SCALE GENOMIC DNA]</scope>
</reference>
<organism evidence="3 4">
    <name type="scientific">Candidatus Brennerbacteria bacterium RIFOXYD1_FULL_41_16</name>
    <dbReference type="NCBI Taxonomy" id="1797529"/>
    <lineage>
        <taxon>Bacteria</taxon>
        <taxon>Candidatus Brenneribacteriota</taxon>
    </lineage>
</organism>
<proteinExistence type="predicted"/>
<sequence length="210" mass="23781">MAIYSNMKRANTALLIIDPVNSCVHENCETPERNIRFTKIRATLPKLAEFVNEYRQRIGGMIIFTTLTPWNEKHLPPNLNELYTDPRANYYSEDTVGFDEQFHTVIPQKGDLVIAKNTYDAFTNNELLSALKKKGIQYIVVTGVFTDGCVLASVVSGFSKGFNFVILKDLVETTDVDTRQELQKSLIDYTFPVMYGKTISSGEFLDVFSP</sequence>
<dbReference type="PANTHER" id="PTHR43540:SF6">
    <property type="entry name" value="ISOCHORISMATASE-LIKE DOMAIN-CONTAINING PROTEIN"/>
    <property type="match status" value="1"/>
</dbReference>
<dbReference type="AlphaFoldDB" id="A0A1G1XKK4"/>
<protein>
    <recommendedName>
        <fullName evidence="2">Isochorismatase-like domain-containing protein</fullName>
    </recommendedName>
</protein>
<evidence type="ECO:0000259" key="2">
    <source>
        <dbReference type="Pfam" id="PF00857"/>
    </source>
</evidence>